<proteinExistence type="inferred from homology"/>
<dbReference type="EMBL" id="LGGP01000017">
    <property type="protein sequence ID" value="KUK82068.1"/>
    <property type="molecule type" value="Genomic_DNA"/>
</dbReference>
<evidence type="ECO:0000256" key="1">
    <source>
        <dbReference type="RuleBase" id="RU364089"/>
    </source>
</evidence>
<dbReference type="EC" id="3.4.-.-" evidence="1"/>
<comment type="caution">
    <text evidence="2">The sequence shown here is derived from an EMBL/GenBank/DDBJ whole genome shotgun (WGS) entry which is preliminary data.</text>
</comment>
<dbReference type="PATRIC" id="fig|1184387.3.peg.483"/>
<evidence type="ECO:0000313" key="3">
    <source>
        <dbReference type="Proteomes" id="UP000054092"/>
    </source>
</evidence>
<keyword evidence="1" id="KW-0645">Protease</keyword>
<dbReference type="GO" id="GO:0016805">
    <property type="term" value="F:dipeptidase activity"/>
    <property type="evidence" value="ECO:0007669"/>
    <property type="project" value="UniProtKB-KW"/>
</dbReference>
<accession>A0A101HS32</accession>
<organism evidence="2 3">
    <name type="scientific">Mesotoga prima</name>
    <dbReference type="NCBI Taxonomy" id="1184387"/>
    <lineage>
        <taxon>Bacteria</taxon>
        <taxon>Thermotogati</taxon>
        <taxon>Thermotogota</taxon>
        <taxon>Thermotogae</taxon>
        <taxon>Kosmotogales</taxon>
        <taxon>Kosmotogaceae</taxon>
        <taxon>Mesotoga</taxon>
    </lineage>
</organism>
<dbReference type="Pfam" id="PF03577">
    <property type="entry name" value="Peptidase_C69"/>
    <property type="match status" value="1"/>
</dbReference>
<gene>
    <name evidence="2" type="ORF">XD94_0187</name>
</gene>
<evidence type="ECO:0000313" key="2">
    <source>
        <dbReference type="EMBL" id="KUK82068.1"/>
    </source>
</evidence>
<dbReference type="PANTHER" id="PTHR12994:SF17">
    <property type="entry name" value="LD30995P"/>
    <property type="match status" value="1"/>
</dbReference>
<dbReference type="AlphaFoldDB" id="A0A101HS32"/>
<dbReference type="Proteomes" id="UP000054092">
    <property type="component" value="Unassembled WGS sequence"/>
</dbReference>
<protein>
    <recommendedName>
        <fullName evidence="1">Dipeptidase</fullName>
        <ecNumber evidence="1">3.4.-.-</ecNumber>
    </recommendedName>
</protein>
<keyword evidence="1" id="KW-0378">Hydrolase</keyword>
<dbReference type="PANTHER" id="PTHR12994">
    <property type="entry name" value="SECERNIN"/>
    <property type="match status" value="1"/>
</dbReference>
<dbReference type="GO" id="GO:0006508">
    <property type="term" value="P:proteolysis"/>
    <property type="evidence" value="ECO:0007669"/>
    <property type="project" value="UniProtKB-KW"/>
</dbReference>
<comment type="catalytic activity">
    <reaction evidence="1">
        <text>an L-aminoacyl-L-amino acid + H2O = 2 an L-alpha-amino acid</text>
        <dbReference type="Rhea" id="RHEA:48940"/>
        <dbReference type="ChEBI" id="CHEBI:15377"/>
        <dbReference type="ChEBI" id="CHEBI:59869"/>
        <dbReference type="ChEBI" id="CHEBI:77460"/>
    </reaction>
</comment>
<dbReference type="GO" id="GO:0070004">
    <property type="term" value="F:cysteine-type exopeptidase activity"/>
    <property type="evidence" value="ECO:0007669"/>
    <property type="project" value="InterPro"/>
</dbReference>
<comment type="similarity">
    <text evidence="1">Belongs to the peptidase C69 family.</text>
</comment>
<name>A0A101HS32_9BACT</name>
<dbReference type="InterPro" id="IPR005322">
    <property type="entry name" value="Peptidase_C69"/>
</dbReference>
<reference evidence="3" key="1">
    <citation type="journal article" date="2015" name="MBio">
        <title>Genome-Resolved Metagenomic Analysis Reveals Roles for Candidate Phyla and Other Microbial Community Members in Biogeochemical Transformations in Oil Reservoirs.</title>
        <authorList>
            <person name="Hu P."/>
            <person name="Tom L."/>
            <person name="Singh A."/>
            <person name="Thomas B.C."/>
            <person name="Baker B.J."/>
            <person name="Piceno Y.M."/>
            <person name="Andersen G.L."/>
            <person name="Banfield J.F."/>
        </authorList>
    </citation>
    <scope>NUCLEOTIDE SEQUENCE [LARGE SCALE GENOMIC DNA]</scope>
</reference>
<dbReference type="PROSITE" id="PS51257">
    <property type="entry name" value="PROKAR_LIPOPROTEIN"/>
    <property type="match status" value="1"/>
</dbReference>
<keyword evidence="1" id="KW-0224">Dipeptidase</keyword>
<sequence>MKKVLVLFVIAIVFFYTGLIACTDIGVGKLATVDGSAISAQSVDGSYDSRLIIHPAADHEPGSMTPVWEWIVYADRRPLVQLGEIPQVEHTYSWIQTSYPFSNEKGLLMGETTQGGARETANSADAIMTIEQLQAFALQRCTTAREAIELMGSLAVEYGYRASCNRGEGLTIADGEEVWWFEIYGVGPLWKPGDGPGAIWAAQRVPDDHMMVNGNASIIGEIDLETNLPPGVPADDFMICENYLQSTIELGLWQEGQEGPFVWKKVIGTIGTWNPRLWRVFSMFQPSGNWEYGGDTSQYPFSFKPDEKVSVYDIIELYRDVMAGTPGDQLANEAWLYKDSDGNDVLSNLATPQPGTEIRNLLGLPRSQRFIGVQSTSCYFINQTRSWLPPEIGAVSWFGLGNGHKATVVPIYAGITRVPESWATVNRGIAKIDRDAAFWAFYTVDRLSNQRYGDMMPRIDAVRIPLQQKMYDMQPAIEETALKLYEIDRDMAVEFLTTYTNSLMIEVERAYWDLADTLILRLP</sequence>